<dbReference type="RefSeq" id="WP_252595383.1">
    <property type="nucleotide sequence ID" value="NZ_CP099489.1"/>
</dbReference>
<evidence type="ECO:0008006" key="3">
    <source>
        <dbReference type="Google" id="ProtNLM"/>
    </source>
</evidence>
<dbReference type="EMBL" id="CP099489">
    <property type="protein sequence ID" value="USQ81847.1"/>
    <property type="molecule type" value="Genomic_DNA"/>
</dbReference>
<accession>A0ABY4YYL0</accession>
<dbReference type="SUPFAM" id="SSF56209">
    <property type="entry name" value="Nitrile hydratase alpha chain"/>
    <property type="match status" value="1"/>
</dbReference>
<evidence type="ECO:0000313" key="1">
    <source>
        <dbReference type="EMBL" id="USQ81847.1"/>
    </source>
</evidence>
<dbReference type="InterPro" id="IPR036648">
    <property type="entry name" value="CN_Hdrase_a/SCN_Hdrase_g_sf"/>
</dbReference>
<gene>
    <name evidence="1" type="ORF">NF556_09445</name>
</gene>
<sequence length="126" mass="13561">MTLTATEKTDFSTTYLQFLVKTWTDEAFAAKSDANPREALAEAGIELPADATVEVVKHEDAESYTEGGDNKAAMEAQVALFEKGQTTGHYRFHVPGTPNVDTEELNAVELSDVAGGFEPCCCCCSC</sequence>
<protein>
    <recommendedName>
        <fullName evidence="3">NHLP leader peptide family natural product</fullName>
    </recommendedName>
</protein>
<organism evidence="1 2">
    <name type="scientific">Ornithinimicrobium faecis</name>
    <dbReference type="NCBI Taxonomy" id="2934158"/>
    <lineage>
        <taxon>Bacteria</taxon>
        <taxon>Bacillati</taxon>
        <taxon>Actinomycetota</taxon>
        <taxon>Actinomycetes</taxon>
        <taxon>Micrococcales</taxon>
        <taxon>Ornithinimicrobiaceae</taxon>
        <taxon>Ornithinimicrobium</taxon>
    </lineage>
</organism>
<reference evidence="1" key="1">
    <citation type="submission" date="2022-06" db="EMBL/GenBank/DDBJ databases">
        <title>Ornithinimicrobium HY1793.</title>
        <authorList>
            <person name="Huang Y."/>
        </authorList>
    </citation>
    <scope>NUCLEOTIDE SEQUENCE</scope>
    <source>
        <strain evidence="1">HY1793</strain>
    </source>
</reference>
<proteinExistence type="predicted"/>
<evidence type="ECO:0000313" key="2">
    <source>
        <dbReference type="Proteomes" id="UP001056455"/>
    </source>
</evidence>
<name>A0ABY4YYL0_9MICO</name>
<dbReference type="Gene3D" id="3.90.330.10">
    <property type="entry name" value="Nitrile hydratase alpha /Thiocyanate hydrolase gamma"/>
    <property type="match status" value="1"/>
</dbReference>
<dbReference type="Proteomes" id="UP001056455">
    <property type="component" value="Chromosome"/>
</dbReference>
<keyword evidence="2" id="KW-1185">Reference proteome</keyword>